<dbReference type="GO" id="GO:0016114">
    <property type="term" value="P:terpenoid biosynthetic process"/>
    <property type="evidence" value="ECO:0007669"/>
    <property type="project" value="InterPro"/>
</dbReference>
<dbReference type="InterPro" id="IPR003526">
    <property type="entry name" value="MECDP_synthase"/>
</dbReference>
<proteinExistence type="predicted"/>
<name>A0A0H3DNZ0_MYCPB</name>
<accession>A0A0H3DNZ0</accession>
<dbReference type="RefSeq" id="WP_014325674.1">
    <property type="nucleotide sequence ID" value="NZ_CP010546.1"/>
</dbReference>
<organism evidence="2 3">
    <name type="scientific">Mycoplasmoides pneumoniae (strain ATCC 15531 / DSM 23978 / CIP 103766 / NBRC 14401 / NCTC 10119 / FH)</name>
    <name type="common">Mycoplasma pneumoniae</name>
    <dbReference type="NCBI Taxonomy" id="722438"/>
    <lineage>
        <taxon>Bacteria</taxon>
        <taxon>Bacillati</taxon>
        <taxon>Mycoplasmatota</taxon>
        <taxon>Mycoplasmoidales</taxon>
        <taxon>Mycoplasmoidaceae</taxon>
        <taxon>Mycoplasmoides</taxon>
    </lineage>
</organism>
<evidence type="ECO:0000313" key="2">
    <source>
        <dbReference type="EMBL" id="ADK86927.1"/>
    </source>
</evidence>
<dbReference type="eggNOG" id="COG0245">
    <property type="taxonomic scope" value="Bacteria"/>
</dbReference>
<dbReference type="PaxDb" id="722438-MPNE_0785"/>
<dbReference type="GO" id="GO:0008685">
    <property type="term" value="F:2-C-methyl-D-erythritol 2,4-cyclodiphosphate synthase activity"/>
    <property type="evidence" value="ECO:0007669"/>
    <property type="project" value="InterPro"/>
</dbReference>
<evidence type="ECO:0000313" key="3">
    <source>
        <dbReference type="Proteomes" id="UP000007756"/>
    </source>
</evidence>
<dbReference type="PANTHER" id="PTHR43181">
    <property type="entry name" value="2-C-METHYL-D-ERYTHRITOL 2,4-CYCLODIPHOSPHATE SYNTHASE, CHLOROPLASTIC"/>
    <property type="match status" value="1"/>
</dbReference>
<sequence>MQFRVGLGKKKYRIKPRAEQKNKFWIGGVEIEDSKYIYDHDASDDASDVIQLAVADALFGATALGDGQIVFNKEKTQIPLKGNPRKEAPRILARTYNFIRKNWYINNIDITLEIPSQQKMDDYKHAIFDFICTALRITELTINLKVREPLNSNEISCLAVVLVERQRLK</sequence>
<dbReference type="EMBL" id="CP002077">
    <property type="protein sequence ID" value="ADK86927.1"/>
    <property type="molecule type" value="Genomic_DNA"/>
</dbReference>
<dbReference type="Proteomes" id="UP000007756">
    <property type="component" value="Chromosome"/>
</dbReference>
<dbReference type="STRING" id="722438.F539_03780"/>
<dbReference type="PANTHER" id="PTHR43181:SF1">
    <property type="entry name" value="2-C-METHYL-D-ERYTHRITOL 2,4-CYCLODIPHOSPHATE SYNTHASE, CHLOROPLASTIC"/>
    <property type="match status" value="1"/>
</dbReference>
<dbReference type="SUPFAM" id="SSF69765">
    <property type="entry name" value="IpsF-like"/>
    <property type="match status" value="1"/>
</dbReference>
<dbReference type="Pfam" id="PF02542">
    <property type="entry name" value="YgbB"/>
    <property type="match status" value="1"/>
</dbReference>
<evidence type="ECO:0000259" key="1">
    <source>
        <dbReference type="Pfam" id="PF02542"/>
    </source>
</evidence>
<dbReference type="HOGENOM" id="CLU_1576784_0_0_14"/>
<dbReference type="KEGG" id="mpj:MPNE_0785"/>
<gene>
    <name evidence="2" type="ordered locus">MPNE_0785</name>
</gene>
<reference evidence="2 3" key="1">
    <citation type="journal article" date="2010" name="Appl. Environ. Microbiol.">
        <title>Targeted chromosomal knockouts in Mycoplasma pneumoniae.</title>
        <authorList>
            <person name="Krishnakumar R."/>
            <person name="Assad-Garcia N."/>
            <person name="Benders G.A."/>
            <person name="Phan Q."/>
            <person name="Montague M.G."/>
            <person name="Glass J.I."/>
        </authorList>
    </citation>
    <scope>NUCLEOTIDE SEQUENCE [LARGE SCALE GENOMIC DNA]</scope>
    <source>
        <strain evidence="3">ATCC 15531 / DSM 22911 / NBRC 14401 / NCTC 10119 / FH</strain>
    </source>
</reference>
<dbReference type="InterPro" id="IPR036571">
    <property type="entry name" value="MECDP_synthase_sf"/>
</dbReference>
<dbReference type="AlphaFoldDB" id="A0A0H3DNZ0"/>
<dbReference type="Gene3D" id="3.30.1330.50">
    <property type="entry name" value="2-C-methyl-D-erythritol 2,4-cyclodiphosphate synthase"/>
    <property type="match status" value="1"/>
</dbReference>
<protein>
    <submittedName>
        <fullName evidence="2">YgbB family protein</fullName>
    </submittedName>
</protein>
<dbReference type="PATRIC" id="fig|722438.3.peg.764"/>
<dbReference type="GeneID" id="66608638"/>
<feature type="domain" description="2-C-methyl-D-erythritol 2,4-cyclodiphosphate synthase" evidence="1">
    <location>
        <begin position="3"/>
        <end position="163"/>
    </location>
</feature>